<sequence>MGQRVTKVSPMTVGEVYEQHLSTPPTPSTNRAVHHPHPRDETPVGAGGGGGEEEGGGGGEEGVGLGEEGGGGGREEGEGGGEGEEGGRES</sequence>
<feature type="compositionally biased region" description="Gly residues" evidence="1">
    <location>
        <begin position="45"/>
        <end position="72"/>
    </location>
</feature>
<dbReference type="STRING" id="84645.A0A498LSX6"/>
<evidence type="ECO:0000256" key="1">
    <source>
        <dbReference type="SAM" id="MobiDB-lite"/>
    </source>
</evidence>
<keyword evidence="2" id="KW-0418">Kinase</keyword>
<keyword evidence="2" id="KW-0808">Transferase</keyword>
<evidence type="ECO:0000313" key="2">
    <source>
        <dbReference type="EMBL" id="RXN10802.1"/>
    </source>
</evidence>
<protein>
    <submittedName>
        <fullName evidence="2">Serine threonine-kinase pim-1-like protein</fullName>
    </submittedName>
</protein>
<proteinExistence type="predicted"/>
<dbReference type="GO" id="GO:0016301">
    <property type="term" value="F:kinase activity"/>
    <property type="evidence" value="ECO:0007669"/>
    <property type="project" value="UniProtKB-KW"/>
</dbReference>
<name>A0A498LSX6_LABRO</name>
<comment type="caution">
    <text evidence="2">The sequence shown here is derived from an EMBL/GenBank/DDBJ whole genome shotgun (WGS) entry which is preliminary data.</text>
</comment>
<dbReference type="Proteomes" id="UP000290572">
    <property type="component" value="Unassembled WGS sequence"/>
</dbReference>
<dbReference type="AlphaFoldDB" id="A0A498LSX6"/>
<evidence type="ECO:0000313" key="3">
    <source>
        <dbReference type="Proteomes" id="UP000290572"/>
    </source>
</evidence>
<feature type="compositionally biased region" description="Polar residues" evidence="1">
    <location>
        <begin position="20"/>
        <end position="31"/>
    </location>
</feature>
<dbReference type="EMBL" id="QBIY01013173">
    <property type="protein sequence ID" value="RXN10802.1"/>
    <property type="molecule type" value="Genomic_DNA"/>
</dbReference>
<reference evidence="2 3" key="1">
    <citation type="submission" date="2018-03" db="EMBL/GenBank/DDBJ databases">
        <title>Draft genome sequence of Rohu Carp (Labeo rohita).</title>
        <authorList>
            <person name="Das P."/>
            <person name="Kushwaha B."/>
            <person name="Joshi C.G."/>
            <person name="Kumar D."/>
            <person name="Nagpure N.S."/>
            <person name="Sahoo L."/>
            <person name="Das S.P."/>
            <person name="Bit A."/>
            <person name="Patnaik S."/>
            <person name="Meher P.K."/>
            <person name="Jayasankar P."/>
            <person name="Koringa P.G."/>
            <person name="Patel N.V."/>
            <person name="Hinsu A.T."/>
            <person name="Kumar R."/>
            <person name="Pandey M."/>
            <person name="Agarwal S."/>
            <person name="Srivastava S."/>
            <person name="Singh M."/>
            <person name="Iquebal M.A."/>
            <person name="Jaiswal S."/>
            <person name="Angadi U.B."/>
            <person name="Kumar N."/>
            <person name="Raza M."/>
            <person name="Shah T.M."/>
            <person name="Rai A."/>
            <person name="Jena J.K."/>
        </authorList>
    </citation>
    <scope>NUCLEOTIDE SEQUENCE [LARGE SCALE GENOMIC DNA]</scope>
    <source>
        <strain evidence="2">DASCIFA01</strain>
        <tissue evidence="2">Testis</tissue>
    </source>
</reference>
<organism evidence="2 3">
    <name type="scientific">Labeo rohita</name>
    <name type="common">Indian major carp</name>
    <name type="synonym">Cyprinus rohita</name>
    <dbReference type="NCBI Taxonomy" id="84645"/>
    <lineage>
        <taxon>Eukaryota</taxon>
        <taxon>Metazoa</taxon>
        <taxon>Chordata</taxon>
        <taxon>Craniata</taxon>
        <taxon>Vertebrata</taxon>
        <taxon>Euteleostomi</taxon>
        <taxon>Actinopterygii</taxon>
        <taxon>Neopterygii</taxon>
        <taxon>Teleostei</taxon>
        <taxon>Ostariophysi</taxon>
        <taxon>Cypriniformes</taxon>
        <taxon>Cyprinidae</taxon>
        <taxon>Labeoninae</taxon>
        <taxon>Labeonini</taxon>
        <taxon>Labeo</taxon>
    </lineage>
</organism>
<gene>
    <name evidence="2" type="ORF">ROHU_030433</name>
</gene>
<accession>A0A498LSX6</accession>
<feature type="region of interest" description="Disordered" evidence="1">
    <location>
        <begin position="1"/>
        <end position="90"/>
    </location>
</feature>
<keyword evidence="3" id="KW-1185">Reference proteome</keyword>